<evidence type="ECO:0000256" key="3">
    <source>
        <dbReference type="ARBA" id="ARBA00022448"/>
    </source>
</evidence>
<dbReference type="InterPro" id="IPR054765">
    <property type="entry name" value="SLBB_dom"/>
</dbReference>
<dbReference type="InterPro" id="IPR040716">
    <property type="entry name" value="Wza_C"/>
</dbReference>
<feature type="domain" description="SLBB" evidence="18">
    <location>
        <begin position="172"/>
        <end position="250"/>
    </location>
</feature>
<keyword evidence="10" id="KW-0626">Porin</keyword>
<gene>
    <name evidence="19" type="ORF">JF50_04130</name>
</gene>
<evidence type="ECO:0000256" key="15">
    <source>
        <dbReference type="SAM" id="SignalP"/>
    </source>
</evidence>
<keyword evidence="3" id="KW-0813">Transport</keyword>
<evidence type="ECO:0000256" key="10">
    <source>
        <dbReference type="ARBA" id="ARBA00023114"/>
    </source>
</evidence>
<keyword evidence="5" id="KW-0762">Sugar transport</keyword>
<feature type="domain" description="Polysaccharide export protein N-terminal" evidence="16">
    <location>
        <begin position="83"/>
        <end position="166"/>
    </location>
</feature>
<evidence type="ECO:0000256" key="2">
    <source>
        <dbReference type="ARBA" id="ARBA00009450"/>
    </source>
</evidence>
<comment type="caution">
    <text evidence="19">The sequence shown here is derived from an EMBL/GenBank/DDBJ whole genome shotgun (WGS) entry which is preliminary data.</text>
</comment>
<accession>A0A0C1MLJ3</accession>
<dbReference type="Pfam" id="PF18412">
    <property type="entry name" value="Wza_C"/>
    <property type="match status" value="1"/>
</dbReference>
<dbReference type="GO" id="GO:0015288">
    <property type="term" value="F:porin activity"/>
    <property type="evidence" value="ECO:0007669"/>
    <property type="project" value="UniProtKB-KW"/>
</dbReference>
<dbReference type="RefSeq" id="WP_039608236.1">
    <property type="nucleotide sequence ID" value="NZ_JWIC01000004.1"/>
</dbReference>
<evidence type="ECO:0000256" key="11">
    <source>
        <dbReference type="ARBA" id="ARBA00023136"/>
    </source>
</evidence>
<comment type="similarity">
    <text evidence="2">Belongs to the BexD/CtrA/VexA family.</text>
</comment>
<evidence type="ECO:0000259" key="16">
    <source>
        <dbReference type="Pfam" id="PF02563"/>
    </source>
</evidence>
<dbReference type="AlphaFoldDB" id="A0A0C1MLJ3"/>
<evidence type="ECO:0000256" key="12">
    <source>
        <dbReference type="ARBA" id="ARBA00023139"/>
    </source>
</evidence>
<evidence type="ECO:0000259" key="18">
    <source>
        <dbReference type="Pfam" id="PF22461"/>
    </source>
</evidence>
<evidence type="ECO:0000256" key="5">
    <source>
        <dbReference type="ARBA" id="ARBA00022597"/>
    </source>
</evidence>
<evidence type="ECO:0000256" key="8">
    <source>
        <dbReference type="ARBA" id="ARBA00023047"/>
    </source>
</evidence>
<name>A0A0C1MLJ3_9GAMM</name>
<keyword evidence="9" id="KW-0406">Ion transport</keyword>
<evidence type="ECO:0000256" key="6">
    <source>
        <dbReference type="ARBA" id="ARBA00022692"/>
    </source>
</evidence>
<evidence type="ECO:0000256" key="9">
    <source>
        <dbReference type="ARBA" id="ARBA00023065"/>
    </source>
</evidence>
<keyword evidence="11" id="KW-0472">Membrane</keyword>
<dbReference type="EMBL" id="JWIC01000004">
    <property type="protein sequence ID" value="KID57939.1"/>
    <property type="molecule type" value="Genomic_DNA"/>
</dbReference>
<dbReference type="GO" id="GO:0006811">
    <property type="term" value="P:monoatomic ion transport"/>
    <property type="evidence" value="ECO:0007669"/>
    <property type="project" value="UniProtKB-KW"/>
</dbReference>
<keyword evidence="12" id="KW-0564">Palmitate</keyword>
<protein>
    <submittedName>
        <fullName evidence="19">Polysaccharide biosynthesis protein</fullName>
    </submittedName>
</protein>
<feature type="domain" description="SLBB" evidence="18">
    <location>
        <begin position="257"/>
        <end position="343"/>
    </location>
</feature>
<dbReference type="Pfam" id="PF02563">
    <property type="entry name" value="Poly_export"/>
    <property type="match status" value="1"/>
</dbReference>
<proteinExistence type="inferred from homology"/>
<organism evidence="19 20">
    <name type="scientific">Pseudoalteromonas luteoviolacea</name>
    <dbReference type="NCBI Taxonomy" id="43657"/>
    <lineage>
        <taxon>Bacteria</taxon>
        <taxon>Pseudomonadati</taxon>
        <taxon>Pseudomonadota</taxon>
        <taxon>Gammaproteobacteria</taxon>
        <taxon>Alteromonadales</taxon>
        <taxon>Pseudoalteromonadaceae</taxon>
        <taxon>Pseudoalteromonas</taxon>
    </lineage>
</organism>
<dbReference type="GO" id="GO:0015159">
    <property type="term" value="F:polysaccharide transmembrane transporter activity"/>
    <property type="evidence" value="ECO:0007669"/>
    <property type="project" value="InterPro"/>
</dbReference>
<evidence type="ECO:0000256" key="14">
    <source>
        <dbReference type="ARBA" id="ARBA00023288"/>
    </source>
</evidence>
<dbReference type="InterPro" id="IPR003715">
    <property type="entry name" value="Poly_export_N"/>
</dbReference>
<keyword evidence="6" id="KW-0812">Transmembrane</keyword>
<dbReference type="PROSITE" id="PS51257">
    <property type="entry name" value="PROKAR_LIPOPROTEIN"/>
    <property type="match status" value="1"/>
</dbReference>
<keyword evidence="7 15" id="KW-0732">Signal</keyword>
<sequence length="374" mass="40745">MALCCKKTIANSVASACVLVMSGCTLIPGGHFEGITSGDKTTSLEQDLSKVNIQLIDSSLINQQKAQKLPRSINTKGALDLSDYKYRLGVGDVITVGVWDHPELTIPAAVQRTAEFDGFRVQANGTFTYAYAPNVPAVGRTVVEIREDLIKRLSRVIEDPQIDVKVVGFNSQKAYVTGEVNRPGVYAITETPLTLIDAINQAGGMSERADWKEVTFSRGNVTEAIDLEEFYSEGDISQNRLLKHGDVIHIPRNDNSNVYVMGDVKVVGTVAINRYGLNLAQALSESGGINERSADGNGIFVLRKKNLETDGVIADVFQLRASNIASLVLAEQFELYPQDIVYVTSAPIARWNKVISLLLPSLTTVDAVQEIDNQ</sequence>
<dbReference type="PANTHER" id="PTHR33619:SF3">
    <property type="entry name" value="POLYSACCHARIDE EXPORT PROTEIN GFCE-RELATED"/>
    <property type="match status" value="1"/>
</dbReference>
<dbReference type="InterPro" id="IPR049712">
    <property type="entry name" value="Poly_export"/>
</dbReference>
<feature type="domain" description="Outer-membrane lipoprotein Wza C-terminal" evidence="17">
    <location>
        <begin position="346"/>
        <end position="371"/>
    </location>
</feature>
<evidence type="ECO:0000256" key="4">
    <source>
        <dbReference type="ARBA" id="ARBA00022452"/>
    </source>
</evidence>
<dbReference type="OrthoDB" id="9808421at2"/>
<feature type="signal peptide" evidence="15">
    <location>
        <begin position="1"/>
        <end position="16"/>
    </location>
</feature>
<reference evidence="19 20" key="1">
    <citation type="submission" date="2014-12" db="EMBL/GenBank/DDBJ databases">
        <title>Draft Genome Sequence of Pseudoalteromonas luteoviolacea HI1.</title>
        <authorList>
            <person name="Asahina A.Y."/>
            <person name="Hadfield M.G."/>
        </authorList>
    </citation>
    <scope>NUCLEOTIDE SEQUENCE [LARGE SCALE GENOMIC DNA]</scope>
    <source>
        <strain evidence="19 20">HI1</strain>
    </source>
</reference>
<evidence type="ECO:0000259" key="17">
    <source>
        <dbReference type="Pfam" id="PF18412"/>
    </source>
</evidence>
<dbReference type="NCBIfam" id="NF011658">
    <property type="entry name" value="PRK15078.1"/>
    <property type="match status" value="1"/>
</dbReference>
<keyword evidence="4" id="KW-1134">Transmembrane beta strand</keyword>
<dbReference type="Gene3D" id="1.20.5.70">
    <property type="match status" value="1"/>
</dbReference>
<dbReference type="Pfam" id="PF22461">
    <property type="entry name" value="SLBB_2"/>
    <property type="match status" value="2"/>
</dbReference>
<evidence type="ECO:0000313" key="20">
    <source>
        <dbReference type="Proteomes" id="UP000031327"/>
    </source>
</evidence>
<dbReference type="GO" id="GO:0009279">
    <property type="term" value="C:cell outer membrane"/>
    <property type="evidence" value="ECO:0007669"/>
    <property type="project" value="UniProtKB-SubCell"/>
</dbReference>
<dbReference type="Gene3D" id="3.30.1950.10">
    <property type="entry name" value="wza like domain"/>
    <property type="match status" value="1"/>
</dbReference>
<evidence type="ECO:0000256" key="13">
    <source>
        <dbReference type="ARBA" id="ARBA00023237"/>
    </source>
</evidence>
<dbReference type="GO" id="GO:0046930">
    <property type="term" value="C:pore complex"/>
    <property type="evidence" value="ECO:0007669"/>
    <property type="project" value="UniProtKB-KW"/>
</dbReference>
<keyword evidence="14" id="KW-0449">Lipoprotein</keyword>
<feature type="chain" id="PRO_5002135527" evidence="15">
    <location>
        <begin position="17"/>
        <end position="374"/>
    </location>
</feature>
<keyword evidence="8" id="KW-0625">Polysaccharide transport</keyword>
<evidence type="ECO:0000313" key="19">
    <source>
        <dbReference type="EMBL" id="KID57939.1"/>
    </source>
</evidence>
<dbReference type="Gene3D" id="3.10.560.10">
    <property type="entry name" value="Outer membrane lipoprotein wza domain like"/>
    <property type="match status" value="2"/>
</dbReference>
<evidence type="ECO:0000256" key="1">
    <source>
        <dbReference type="ARBA" id="ARBA00004571"/>
    </source>
</evidence>
<dbReference type="Proteomes" id="UP000031327">
    <property type="component" value="Unassembled WGS sequence"/>
</dbReference>
<comment type="subcellular location">
    <subcellularLocation>
        <location evidence="1">Cell outer membrane</location>
        <topology evidence="1">Multi-pass membrane protein</topology>
    </subcellularLocation>
</comment>
<evidence type="ECO:0000256" key="7">
    <source>
        <dbReference type="ARBA" id="ARBA00022729"/>
    </source>
</evidence>
<keyword evidence="13" id="KW-0998">Cell outer membrane</keyword>
<dbReference type="PANTHER" id="PTHR33619">
    <property type="entry name" value="POLYSACCHARIDE EXPORT PROTEIN GFCE-RELATED"/>
    <property type="match status" value="1"/>
</dbReference>